<dbReference type="AlphaFoldDB" id="A0A251TTP1"/>
<gene>
    <name evidence="1" type="ORF">HannXRQ_Chr09g0245941</name>
</gene>
<sequence length="74" mass="8607">MSSNTHLVYKTSFYPIFRFRCRFPNIVSVTLGTASTLELLVYDCSSMQCIGLHTGLRLLKQKNNYMYSLFVKRC</sequence>
<reference evidence="2" key="1">
    <citation type="journal article" date="2017" name="Nature">
        <title>The sunflower genome provides insights into oil metabolism, flowering and Asterid evolution.</title>
        <authorList>
            <person name="Badouin H."/>
            <person name="Gouzy J."/>
            <person name="Grassa C.J."/>
            <person name="Murat F."/>
            <person name="Staton S.E."/>
            <person name="Cottret L."/>
            <person name="Lelandais-Briere C."/>
            <person name="Owens G.L."/>
            <person name="Carrere S."/>
            <person name="Mayjonade B."/>
            <person name="Legrand L."/>
            <person name="Gill N."/>
            <person name="Kane N.C."/>
            <person name="Bowers J.E."/>
            <person name="Hubner S."/>
            <person name="Bellec A."/>
            <person name="Berard A."/>
            <person name="Berges H."/>
            <person name="Blanchet N."/>
            <person name="Boniface M.C."/>
            <person name="Brunel D."/>
            <person name="Catrice O."/>
            <person name="Chaidir N."/>
            <person name="Claudel C."/>
            <person name="Donnadieu C."/>
            <person name="Faraut T."/>
            <person name="Fievet G."/>
            <person name="Helmstetter N."/>
            <person name="King M."/>
            <person name="Knapp S.J."/>
            <person name="Lai Z."/>
            <person name="Le Paslier M.C."/>
            <person name="Lippi Y."/>
            <person name="Lorenzon L."/>
            <person name="Mandel J.R."/>
            <person name="Marage G."/>
            <person name="Marchand G."/>
            <person name="Marquand E."/>
            <person name="Bret-Mestries E."/>
            <person name="Morien E."/>
            <person name="Nambeesan S."/>
            <person name="Nguyen T."/>
            <person name="Pegot-Espagnet P."/>
            <person name="Pouilly N."/>
            <person name="Raftis F."/>
            <person name="Sallet E."/>
            <person name="Schiex T."/>
            <person name="Thomas J."/>
            <person name="Vandecasteele C."/>
            <person name="Vares D."/>
            <person name="Vear F."/>
            <person name="Vautrin S."/>
            <person name="Crespi M."/>
            <person name="Mangin B."/>
            <person name="Burke J.M."/>
            <person name="Salse J."/>
            <person name="Munos S."/>
            <person name="Vincourt P."/>
            <person name="Rieseberg L.H."/>
            <person name="Langlade N.B."/>
        </authorList>
    </citation>
    <scope>NUCLEOTIDE SEQUENCE [LARGE SCALE GENOMIC DNA]</scope>
    <source>
        <strain evidence="2">cv. SF193</strain>
    </source>
</reference>
<accession>A0A251TTP1</accession>
<dbReference type="EMBL" id="CM007898">
    <property type="protein sequence ID" value="OTG14129.1"/>
    <property type="molecule type" value="Genomic_DNA"/>
</dbReference>
<evidence type="ECO:0000313" key="2">
    <source>
        <dbReference type="Proteomes" id="UP000215914"/>
    </source>
</evidence>
<keyword evidence="2" id="KW-1185">Reference proteome</keyword>
<proteinExistence type="predicted"/>
<protein>
    <submittedName>
        <fullName evidence="1">Uncharacterized protein</fullName>
    </submittedName>
</protein>
<evidence type="ECO:0000313" key="1">
    <source>
        <dbReference type="EMBL" id="OTG14129.1"/>
    </source>
</evidence>
<organism evidence="1 2">
    <name type="scientific">Helianthus annuus</name>
    <name type="common">Common sunflower</name>
    <dbReference type="NCBI Taxonomy" id="4232"/>
    <lineage>
        <taxon>Eukaryota</taxon>
        <taxon>Viridiplantae</taxon>
        <taxon>Streptophyta</taxon>
        <taxon>Embryophyta</taxon>
        <taxon>Tracheophyta</taxon>
        <taxon>Spermatophyta</taxon>
        <taxon>Magnoliopsida</taxon>
        <taxon>eudicotyledons</taxon>
        <taxon>Gunneridae</taxon>
        <taxon>Pentapetalae</taxon>
        <taxon>asterids</taxon>
        <taxon>campanulids</taxon>
        <taxon>Asterales</taxon>
        <taxon>Asteraceae</taxon>
        <taxon>Asteroideae</taxon>
        <taxon>Heliantheae alliance</taxon>
        <taxon>Heliantheae</taxon>
        <taxon>Helianthus</taxon>
    </lineage>
</organism>
<dbReference type="Proteomes" id="UP000215914">
    <property type="component" value="Chromosome 9"/>
</dbReference>
<name>A0A251TTP1_HELAN</name>
<dbReference type="InParanoid" id="A0A251TTP1"/>